<sequence length="412" mass="46352">MNWKEIKNNGDKSMMFFVTMIIFSPMTAIIPGIYAIYLMIKNKGKIEKNYLNIGLLVLFIWSLIVALKNESVLSFLGSSMLLMYFSIGFLGQQYFITRRKINKVLKYSVYLTALTAINGIIEKIMYIYLHKSTGEVVGPFNNRVVSSYGNPNMAGAWFASAIFIALYLTTINSEKKQRSIYALCTGVMLIALLLTESSGAFVAFVSALICYYVLKNLKDKRKMIILGLSIFTIISIFLILQSKGDTQAVLTEINSSFSSRYDIWIGSLKMISQKPLMGWGTLATLEHGKDFFYNNGNSIHSHNIYLTFFVSTGIIGLCMYLYIKLKLFKDLFKLYKVKEPLVPLLVSLNVVVIVQGLVDCSLYAPQLGILFISTCAITFNLSRGKVRAEKKSKKNNNAKGNIIELETKTIAI</sequence>
<feature type="transmembrane region" description="Helical" evidence="5">
    <location>
        <begin position="201"/>
        <end position="217"/>
    </location>
</feature>
<evidence type="ECO:0000256" key="1">
    <source>
        <dbReference type="ARBA" id="ARBA00004141"/>
    </source>
</evidence>
<evidence type="ECO:0000259" key="6">
    <source>
        <dbReference type="Pfam" id="PF04932"/>
    </source>
</evidence>
<proteinExistence type="predicted"/>
<evidence type="ECO:0000256" key="2">
    <source>
        <dbReference type="ARBA" id="ARBA00022692"/>
    </source>
</evidence>
<evidence type="ECO:0000313" key="7">
    <source>
        <dbReference type="EMBL" id="MBC5631149.1"/>
    </source>
</evidence>
<keyword evidence="4 5" id="KW-0472">Membrane</keyword>
<feature type="transmembrane region" description="Helical" evidence="5">
    <location>
        <begin position="73"/>
        <end position="95"/>
    </location>
</feature>
<feature type="transmembrane region" description="Helical" evidence="5">
    <location>
        <begin position="15"/>
        <end position="37"/>
    </location>
</feature>
<feature type="transmembrane region" description="Helical" evidence="5">
    <location>
        <begin position="149"/>
        <end position="168"/>
    </location>
</feature>
<comment type="subcellular location">
    <subcellularLocation>
        <location evidence="1">Membrane</location>
        <topology evidence="1">Multi-pass membrane protein</topology>
    </subcellularLocation>
</comment>
<evidence type="ECO:0000256" key="5">
    <source>
        <dbReference type="SAM" id="Phobius"/>
    </source>
</evidence>
<accession>A0ABR7DIA4</accession>
<evidence type="ECO:0000256" key="4">
    <source>
        <dbReference type="ARBA" id="ARBA00023136"/>
    </source>
</evidence>
<reference evidence="7 8" key="1">
    <citation type="submission" date="2020-08" db="EMBL/GenBank/DDBJ databases">
        <title>Genome public.</title>
        <authorList>
            <person name="Liu C."/>
            <person name="Sun Q."/>
        </authorList>
    </citation>
    <scope>NUCLEOTIDE SEQUENCE [LARGE SCALE GENOMIC DNA]</scope>
    <source>
        <strain evidence="7 8">NSJ-6</strain>
    </source>
</reference>
<feature type="transmembrane region" description="Helical" evidence="5">
    <location>
        <begin position="364"/>
        <end position="382"/>
    </location>
</feature>
<comment type="caution">
    <text evidence="7">The sequence shown here is derived from an EMBL/GenBank/DDBJ whole genome shotgun (WGS) entry which is preliminary data.</text>
</comment>
<name>A0ABR7DIA4_9CLOT</name>
<keyword evidence="8" id="KW-1185">Reference proteome</keyword>
<dbReference type="EMBL" id="JACOOO010000052">
    <property type="protein sequence ID" value="MBC5631149.1"/>
    <property type="molecule type" value="Genomic_DNA"/>
</dbReference>
<feature type="transmembrane region" description="Helical" evidence="5">
    <location>
        <begin position="180"/>
        <end position="195"/>
    </location>
</feature>
<dbReference type="PANTHER" id="PTHR37422">
    <property type="entry name" value="TEICHURONIC ACID BIOSYNTHESIS PROTEIN TUAE"/>
    <property type="match status" value="1"/>
</dbReference>
<gene>
    <name evidence="7" type="ORF">H8S20_20220</name>
</gene>
<feature type="domain" description="O-antigen ligase-related" evidence="6">
    <location>
        <begin position="187"/>
        <end position="321"/>
    </location>
</feature>
<keyword evidence="2 5" id="KW-0812">Transmembrane</keyword>
<dbReference type="Pfam" id="PF04932">
    <property type="entry name" value="Wzy_C"/>
    <property type="match status" value="1"/>
</dbReference>
<dbReference type="PANTHER" id="PTHR37422:SF13">
    <property type="entry name" value="LIPOPOLYSACCHARIDE BIOSYNTHESIS PROTEIN PA4999-RELATED"/>
    <property type="match status" value="1"/>
</dbReference>
<feature type="transmembrane region" description="Helical" evidence="5">
    <location>
        <begin position="341"/>
        <end position="358"/>
    </location>
</feature>
<dbReference type="Proteomes" id="UP000596929">
    <property type="component" value="Unassembled WGS sequence"/>
</dbReference>
<feature type="transmembrane region" description="Helical" evidence="5">
    <location>
        <begin position="49"/>
        <end position="67"/>
    </location>
</feature>
<feature type="transmembrane region" description="Helical" evidence="5">
    <location>
        <begin position="224"/>
        <end position="242"/>
    </location>
</feature>
<feature type="transmembrane region" description="Helical" evidence="5">
    <location>
        <begin position="304"/>
        <end position="323"/>
    </location>
</feature>
<keyword evidence="3 5" id="KW-1133">Transmembrane helix</keyword>
<dbReference type="GO" id="GO:0016874">
    <property type="term" value="F:ligase activity"/>
    <property type="evidence" value="ECO:0007669"/>
    <property type="project" value="UniProtKB-KW"/>
</dbReference>
<dbReference type="InterPro" id="IPR007016">
    <property type="entry name" value="O-antigen_ligase-rel_domated"/>
</dbReference>
<evidence type="ECO:0000256" key="3">
    <source>
        <dbReference type="ARBA" id="ARBA00022989"/>
    </source>
</evidence>
<keyword evidence="7" id="KW-0436">Ligase</keyword>
<evidence type="ECO:0000313" key="8">
    <source>
        <dbReference type="Proteomes" id="UP000596929"/>
    </source>
</evidence>
<protein>
    <submittedName>
        <fullName evidence="7">O-antigen ligase family protein</fullName>
    </submittedName>
</protein>
<organism evidence="7 8">
    <name type="scientific">Clostridium hominis</name>
    <dbReference type="NCBI Taxonomy" id="2763036"/>
    <lineage>
        <taxon>Bacteria</taxon>
        <taxon>Bacillati</taxon>
        <taxon>Bacillota</taxon>
        <taxon>Clostridia</taxon>
        <taxon>Eubacteriales</taxon>
        <taxon>Clostridiaceae</taxon>
        <taxon>Clostridium</taxon>
    </lineage>
</organism>
<dbReference type="InterPro" id="IPR051533">
    <property type="entry name" value="WaaL-like"/>
</dbReference>
<feature type="transmembrane region" description="Helical" evidence="5">
    <location>
        <begin position="107"/>
        <end position="129"/>
    </location>
</feature>